<dbReference type="Pfam" id="PF13177">
    <property type="entry name" value="DNA_pol3_delta2"/>
    <property type="match status" value="1"/>
</dbReference>
<dbReference type="PANTHER" id="PTHR11669">
    <property type="entry name" value="REPLICATION FACTOR C / DNA POLYMERASE III GAMMA-TAU SUBUNIT"/>
    <property type="match status" value="1"/>
</dbReference>
<dbReference type="PANTHER" id="PTHR11669:SF8">
    <property type="entry name" value="DNA POLYMERASE III SUBUNIT DELTA"/>
    <property type="match status" value="1"/>
</dbReference>
<proteinExistence type="predicted"/>
<dbReference type="InterPro" id="IPR027417">
    <property type="entry name" value="P-loop_NTPase"/>
</dbReference>
<gene>
    <name evidence="1" type="ORF">ACFO0A_08910</name>
</gene>
<dbReference type="RefSeq" id="WP_379538659.1">
    <property type="nucleotide sequence ID" value="NZ_JBHSDR010000006.1"/>
</dbReference>
<organism evidence="1 2">
    <name type="scientific">Novosphingobium tardum</name>
    <dbReference type="NCBI Taxonomy" id="1538021"/>
    <lineage>
        <taxon>Bacteria</taxon>
        <taxon>Pseudomonadati</taxon>
        <taxon>Pseudomonadota</taxon>
        <taxon>Alphaproteobacteria</taxon>
        <taxon>Sphingomonadales</taxon>
        <taxon>Sphingomonadaceae</taxon>
        <taxon>Novosphingobium</taxon>
    </lineage>
</organism>
<evidence type="ECO:0000313" key="1">
    <source>
        <dbReference type="EMBL" id="MFC4295175.1"/>
    </source>
</evidence>
<name>A0ABV8RQM0_9SPHN</name>
<dbReference type="InterPro" id="IPR050238">
    <property type="entry name" value="DNA_Rep/Repair_Clamp_Loader"/>
</dbReference>
<dbReference type="EMBL" id="JBHSDR010000006">
    <property type="protein sequence ID" value="MFC4295175.1"/>
    <property type="molecule type" value="Genomic_DNA"/>
</dbReference>
<protein>
    <submittedName>
        <fullName evidence="1">DNA polymerase III subunit delta</fullName>
    </submittedName>
</protein>
<dbReference type="SUPFAM" id="SSF52540">
    <property type="entry name" value="P-loop containing nucleoside triphosphate hydrolases"/>
    <property type="match status" value="1"/>
</dbReference>
<dbReference type="Gene3D" id="3.40.50.300">
    <property type="entry name" value="P-loop containing nucleotide triphosphate hydrolases"/>
    <property type="match status" value="1"/>
</dbReference>
<accession>A0ABV8RQM0</accession>
<evidence type="ECO:0000313" key="2">
    <source>
        <dbReference type="Proteomes" id="UP001595828"/>
    </source>
</evidence>
<comment type="caution">
    <text evidence="1">The sequence shown here is derived from an EMBL/GenBank/DDBJ whole genome shotgun (WGS) entry which is preliminary data.</text>
</comment>
<dbReference type="Proteomes" id="UP001595828">
    <property type="component" value="Unassembled WGS sequence"/>
</dbReference>
<reference evidence="2" key="1">
    <citation type="journal article" date="2019" name="Int. J. Syst. Evol. Microbiol.">
        <title>The Global Catalogue of Microorganisms (GCM) 10K type strain sequencing project: providing services to taxonomists for standard genome sequencing and annotation.</title>
        <authorList>
            <consortium name="The Broad Institute Genomics Platform"/>
            <consortium name="The Broad Institute Genome Sequencing Center for Infectious Disease"/>
            <person name="Wu L."/>
            <person name="Ma J."/>
        </authorList>
    </citation>
    <scope>NUCLEOTIDE SEQUENCE [LARGE SCALE GENOMIC DNA]</scope>
    <source>
        <strain evidence="2">CGMCC 1.12989</strain>
    </source>
</reference>
<sequence length="321" mass="34871">MTRLRGHEDAWATWRGAMRGGRMHHAWILAGRRGLGKAQFAYRAASELVAEDGHEQLPATGHPDILGLTPLAATEDEEKKRLEGKAFLAKRNISVEQIRQMQRRLTTRPTMGARRAIVIDAADDLEKSAFNALLKSLEEPPQGTFFLLIAHQAGRLPATIRSRCRILRFADLPDELIDGILVEAAPDSSNEERRAARMAANGSPGAALAFLDRGLGNVQHLFERLAGEGDADLALRGQLAGEIGPRPDREKIAAVLEAARMVLVRALPDAEPGRQRRIVAAHGKVSTLIGQAPVYNFDPGILMLEIGGLLASTADPRDAAH</sequence>
<keyword evidence="2" id="KW-1185">Reference proteome</keyword>